<evidence type="ECO:0000259" key="9">
    <source>
        <dbReference type="Pfam" id="PF07732"/>
    </source>
</evidence>
<dbReference type="PROSITE" id="PS00080">
    <property type="entry name" value="MULTICOPPER_OXIDASE2"/>
    <property type="match status" value="1"/>
</dbReference>
<evidence type="ECO:0000256" key="1">
    <source>
        <dbReference type="ARBA" id="ARBA00005179"/>
    </source>
</evidence>
<evidence type="ECO:0000313" key="10">
    <source>
        <dbReference type="EMBL" id="TRX96777.1"/>
    </source>
</evidence>
<dbReference type="InterPro" id="IPR011707">
    <property type="entry name" value="Cu-oxidase-like_N"/>
</dbReference>
<dbReference type="AlphaFoldDB" id="A0A553I9B6"/>
<dbReference type="OrthoDB" id="2121828at2759"/>
<reference evidence="11" key="1">
    <citation type="submission" date="2019-06" db="EMBL/GenBank/DDBJ databases">
        <title>Draft genome sequence of the griseofulvin-producing fungus Xylaria cubensis strain G536.</title>
        <authorList>
            <person name="Mead M.E."/>
            <person name="Raja H.A."/>
            <person name="Steenwyk J.L."/>
            <person name="Knowles S.L."/>
            <person name="Oberlies N.H."/>
            <person name="Rokas A."/>
        </authorList>
    </citation>
    <scope>NUCLEOTIDE SEQUENCE [LARGE SCALE GENOMIC DNA]</scope>
    <source>
        <strain evidence="11">G536</strain>
    </source>
</reference>
<keyword evidence="6" id="KW-0186">Copper</keyword>
<evidence type="ECO:0000256" key="2">
    <source>
        <dbReference type="ARBA" id="ARBA00010609"/>
    </source>
</evidence>
<keyword evidence="5" id="KW-0560">Oxidoreductase</keyword>
<feature type="domain" description="Plastocyanin-like" evidence="8">
    <location>
        <begin position="439"/>
        <end position="566"/>
    </location>
</feature>
<dbReference type="GO" id="GO:0005507">
    <property type="term" value="F:copper ion binding"/>
    <property type="evidence" value="ECO:0007669"/>
    <property type="project" value="InterPro"/>
</dbReference>
<feature type="domain" description="Plastocyanin-like" evidence="7">
    <location>
        <begin position="207"/>
        <end position="366"/>
    </location>
</feature>
<dbReference type="InterPro" id="IPR045087">
    <property type="entry name" value="Cu-oxidase_fam"/>
</dbReference>
<protein>
    <recommendedName>
        <fullName evidence="12">Laccase</fullName>
    </recommendedName>
</protein>
<evidence type="ECO:0000256" key="5">
    <source>
        <dbReference type="ARBA" id="ARBA00023002"/>
    </source>
</evidence>
<dbReference type="SUPFAM" id="SSF49503">
    <property type="entry name" value="Cupredoxins"/>
    <property type="match status" value="3"/>
</dbReference>
<sequence>MLTHTYRPYMCWAGLVLGAVANICGNLSDLGTFAAPVMGQYISNETGLAPSWAHFTTDQIDPSHVPITGVTRKYHFNVARATISPDGVQRPAILVNNQFPGPTIEANWGDEIEVTVENHVVSPAEGTSMHWHGIRQINTPYYDGVPSTSQCPTPPGSSITYRFLADAYGSSFYHSHYSAQYSAGVFGAIIIHGPQQRYVKYDEDLGPVFLSDWYHSSYTEVLESVVGLPPPTTQAYSDNNLINGRMPFDCNNPNITLHNLTCSSDAAYSVFRFTTGKTYRLRLMNVGSQGMQRFTIDGMNMTVIAQDFIPVVPYETNVVTIGIGQRTDIVVKATGGKSDAVWMRSDVSTLCSCSSQGNALAAIYYQDADISVHPKTSATLYDDSFCGNLPLNITTPSYPANPPSRPATIIQLDMEFASNATGHKLWYVNNVTFRADFDKPILLLAKTNNISSLPEEWATYNVGSNSSVRILLNNYSMTPRSQHPMHLHGHNFWIVAEGVGEWDGTANLNNPMRRDTHILQPGVKGVGPGYMVIDFVTDNPGVWPLHCHLAWHVSAGLYVNILEHPDKIADINIPHDVFQTCKDWTHYKGHDLLPEIDAGV</sequence>
<dbReference type="Gene3D" id="2.60.40.420">
    <property type="entry name" value="Cupredoxins - blue copper proteins"/>
    <property type="match status" value="3"/>
</dbReference>
<dbReference type="Proteomes" id="UP000319160">
    <property type="component" value="Unassembled WGS sequence"/>
</dbReference>
<dbReference type="STRING" id="2512241.A0A553I9B6"/>
<comment type="similarity">
    <text evidence="2">Belongs to the multicopper oxidase family.</text>
</comment>
<feature type="domain" description="Plastocyanin-like" evidence="9">
    <location>
        <begin position="78"/>
        <end position="195"/>
    </location>
</feature>
<evidence type="ECO:0000256" key="3">
    <source>
        <dbReference type="ARBA" id="ARBA00022723"/>
    </source>
</evidence>
<dbReference type="CDD" id="cd13854">
    <property type="entry name" value="CuRO_1_MaLCC_like"/>
    <property type="match status" value="1"/>
</dbReference>
<dbReference type="PANTHER" id="PTHR11709">
    <property type="entry name" value="MULTI-COPPER OXIDASE"/>
    <property type="match status" value="1"/>
</dbReference>
<evidence type="ECO:0000313" key="11">
    <source>
        <dbReference type="Proteomes" id="UP000319160"/>
    </source>
</evidence>
<comment type="pathway">
    <text evidence="1">Secondary metabolite biosynthesis.</text>
</comment>
<evidence type="ECO:0000256" key="4">
    <source>
        <dbReference type="ARBA" id="ARBA00022737"/>
    </source>
</evidence>
<keyword evidence="4" id="KW-0677">Repeat</keyword>
<evidence type="ECO:0008006" key="12">
    <source>
        <dbReference type="Google" id="ProtNLM"/>
    </source>
</evidence>
<name>A0A553I9B6_9PEZI</name>
<dbReference type="PROSITE" id="PS00079">
    <property type="entry name" value="MULTICOPPER_OXIDASE1"/>
    <property type="match status" value="1"/>
</dbReference>
<evidence type="ECO:0000256" key="6">
    <source>
        <dbReference type="ARBA" id="ARBA00023008"/>
    </source>
</evidence>
<dbReference type="CDD" id="cd13880">
    <property type="entry name" value="CuRO_2_MaLCC_like"/>
    <property type="match status" value="1"/>
</dbReference>
<dbReference type="EMBL" id="VFLP01000008">
    <property type="protein sequence ID" value="TRX96777.1"/>
    <property type="molecule type" value="Genomic_DNA"/>
</dbReference>
<gene>
    <name evidence="10" type="ORF">FHL15_002083</name>
</gene>
<dbReference type="InterPro" id="IPR033138">
    <property type="entry name" value="Cu_oxidase_CS"/>
</dbReference>
<proteinExistence type="inferred from homology"/>
<keyword evidence="3" id="KW-0479">Metal-binding</keyword>
<dbReference type="CDD" id="cd13901">
    <property type="entry name" value="CuRO_3_MaLCC_like"/>
    <property type="match status" value="1"/>
</dbReference>
<dbReference type="InterPro" id="IPR001117">
    <property type="entry name" value="Cu-oxidase_2nd"/>
</dbReference>
<dbReference type="Pfam" id="PF00394">
    <property type="entry name" value="Cu-oxidase"/>
    <property type="match status" value="1"/>
</dbReference>
<keyword evidence="11" id="KW-1185">Reference proteome</keyword>
<dbReference type="Pfam" id="PF07732">
    <property type="entry name" value="Cu-oxidase_3"/>
    <property type="match status" value="1"/>
</dbReference>
<evidence type="ECO:0000259" key="7">
    <source>
        <dbReference type="Pfam" id="PF00394"/>
    </source>
</evidence>
<comment type="caution">
    <text evidence="10">The sequence shown here is derived from an EMBL/GenBank/DDBJ whole genome shotgun (WGS) entry which is preliminary data.</text>
</comment>
<dbReference type="Pfam" id="PF07731">
    <property type="entry name" value="Cu-oxidase_2"/>
    <property type="match status" value="1"/>
</dbReference>
<dbReference type="InterPro" id="IPR002355">
    <property type="entry name" value="Cu_oxidase_Cu_BS"/>
</dbReference>
<dbReference type="PANTHER" id="PTHR11709:SF145">
    <property type="entry name" value="LCC1"/>
    <property type="match status" value="1"/>
</dbReference>
<evidence type="ECO:0000259" key="8">
    <source>
        <dbReference type="Pfam" id="PF07731"/>
    </source>
</evidence>
<dbReference type="InterPro" id="IPR011706">
    <property type="entry name" value="Cu-oxidase_C"/>
</dbReference>
<dbReference type="InterPro" id="IPR008972">
    <property type="entry name" value="Cupredoxin"/>
</dbReference>
<accession>A0A553I9B6</accession>
<dbReference type="FunFam" id="2.60.40.420:FF:000021">
    <property type="entry name" value="Extracellular dihydrogeodin oxidase/laccase"/>
    <property type="match status" value="1"/>
</dbReference>
<organism evidence="10 11">
    <name type="scientific">Xylaria flabelliformis</name>
    <dbReference type="NCBI Taxonomy" id="2512241"/>
    <lineage>
        <taxon>Eukaryota</taxon>
        <taxon>Fungi</taxon>
        <taxon>Dikarya</taxon>
        <taxon>Ascomycota</taxon>
        <taxon>Pezizomycotina</taxon>
        <taxon>Sordariomycetes</taxon>
        <taxon>Xylariomycetidae</taxon>
        <taxon>Xylariales</taxon>
        <taxon>Xylariaceae</taxon>
        <taxon>Xylaria</taxon>
    </lineage>
</organism>
<dbReference type="GO" id="GO:0016491">
    <property type="term" value="F:oxidoreductase activity"/>
    <property type="evidence" value="ECO:0007669"/>
    <property type="project" value="UniProtKB-KW"/>
</dbReference>